<gene>
    <name evidence="2" type="ORF">SAMN05421856_103128</name>
</gene>
<evidence type="ECO:0000313" key="2">
    <source>
        <dbReference type="EMBL" id="SEM42110.1"/>
    </source>
</evidence>
<feature type="region of interest" description="Disordered" evidence="1">
    <location>
        <begin position="1"/>
        <end position="24"/>
    </location>
</feature>
<reference evidence="3" key="1">
    <citation type="submission" date="2016-10" db="EMBL/GenBank/DDBJ databases">
        <authorList>
            <person name="Varghese N."/>
            <person name="Submissions S."/>
        </authorList>
    </citation>
    <scope>NUCLEOTIDE SEQUENCE [LARGE SCALE GENOMIC DNA]</scope>
    <source>
        <strain evidence="3">DSM 17453</strain>
    </source>
</reference>
<accession>A0A1H7Y7K3</accession>
<name>A0A1H7Y7K3_9FLAO</name>
<evidence type="ECO:0000313" key="3">
    <source>
        <dbReference type="Proteomes" id="UP000199450"/>
    </source>
</evidence>
<dbReference type="EMBL" id="FOBV01000003">
    <property type="protein sequence ID" value="SEM42110.1"/>
    <property type="molecule type" value="Genomic_DNA"/>
</dbReference>
<dbReference type="STRING" id="295069.SAMN05421856_103128"/>
<protein>
    <submittedName>
        <fullName evidence="2">Uncharacterized protein</fullName>
    </submittedName>
</protein>
<dbReference type="Proteomes" id="UP000199450">
    <property type="component" value="Unassembled WGS sequence"/>
</dbReference>
<dbReference type="AlphaFoldDB" id="A0A1H7Y7K3"/>
<feature type="compositionally biased region" description="Low complexity" evidence="1">
    <location>
        <begin position="134"/>
        <end position="145"/>
    </location>
</feature>
<sequence>MPMSTTFPSESNSESGKNNKKTASEVGHARNVANLHKLIQQVSVYLLYNPPVPELSVDSLQTLYNTATTKLSEVEEKRNANKNAITLRQTAFENLKTTCTRIVNRLEILGLPQGTVDQAKSLKRSIQGAKKKSAPASEAAAEAPKTISTSRQSFTQQAENFGILLQLLTTISAYDPQEDELKLANLNTYKDSLVSATQAVDQAEAELNLKMMERNKILYTEGSGLYSIAQNVKKYVKSLYGATSPEYITVSGIIFTRTK</sequence>
<evidence type="ECO:0000256" key="1">
    <source>
        <dbReference type="SAM" id="MobiDB-lite"/>
    </source>
</evidence>
<proteinExistence type="predicted"/>
<keyword evidence="3" id="KW-1185">Reference proteome</keyword>
<organism evidence="2 3">
    <name type="scientific">Chryseobacterium taichungense</name>
    <dbReference type="NCBI Taxonomy" id="295069"/>
    <lineage>
        <taxon>Bacteria</taxon>
        <taxon>Pseudomonadati</taxon>
        <taxon>Bacteroidota</taxon>
        <taxon>Flavobacteriia</taxon>
        <taxon>Flavobacteriales</taxon>
        <taxon>Weeksellaceae</taxon>
        <taxon>Chryseobacterium group</taxon>
        <taxon>Chryseobacterium</taxon>
    </lineage>
</organism>
<feature type="region of interest" description="Disordered" evidence="1">
    <location>
        <begin position="127"/>
        <end position="147"/>
    </location>
</feature>